<feature type="compositionally biased region" description="Basic and acidic residues" evidence="2">
    <location>
        <begin position="29"/>
        <end position="51"/>
    </location>
</feature>
<gene>
    <name evidence="3" type="ORF">OS493_034371</name>
</gene>
<reference evidence="3" key="1">
    <citation type="submission" date="2023-01" db="EMBL/GenBank/DDBJ databases">
        <title>Genome assembly of the deep-sea coral Lophelia pertusa.</title>
        <authorList>
            <person name="Herrera S."/>
            <person name="Cordes E."/>
        </authorList>
    </citation>
    <scope>NUCLEOTIDE SEQUENCE</scope>
    <source>
        <strain evidence="3">USNM1676648</strain>
        <tissue evidence="3">Polyp</tissue>
    </source>
</reference>
<accession>A0A9W9ZW65</accession>
<evidence type="ECO:0000256" key="1">
    <source>
        <dbReference type="SAM" id="Coils"/>
    </source>
</evidence>
<proteinExistence type="predicted"/>
<evidence type="ECO:0000313" key="4">
    <source>
        <dbReference type="Proteomes" id="UP001163046"/>
    </source>
</evidence>
<name>A0A9W9ZW65_9CNID</name>
<protein>
    <submittedName>
        <fullName evidence="3">Uncharacterized protein</fullName>
    </submittedName>
</protein>
<dbReference type="Proteomes" id="UP001163046">
    <property type="component" value="Unassembled WGS sequence"/>
</dbReference>
<dbReference type="AlphaFoldDB" id="A0A9W9ZW65"/>
<dbReference type="EMBL" id="MU825444">
    <property type="protein sequence ID" value="KAJ7388983.1"/>
    <property type="molecule type" value="Genomic_DNA"/>
</dbReference>
<sequence length="833" mass="95862">MSTAENDGDKYEERQETDGLPTEDEIADITEKESLDELETEPKSPGVKEELPFTSTTDSNEDFPQNEGEGENDDEKEQEQDDISPMDGELDENLDESSQKSETPTLIDDSGFRNSRTPALRNKRKRSGQRWEYGQHRSLNEETMPDNIEGSLHECENDLDDITEENDISEMKNEDEEDTEQEDEPDRDDEGRESGFLEEQENDNDEDTVLPQYGDESGIHGDREENSQMKNPSFDPQIHSNGDVMAQDDEGQDSYPREGIGRGSQLEDDLPAGLADDVISGSFYGDDDLSSIFSDDGRDMATILQENSILKEAMMQLRNDNPGGFTDTVSETSDEVDDFYMYPYGTGGDNKMQTSKWMADRDLSDARLNEVLREKRDSQAKNATAGERKIHCRAEVQTGQNGKRFPRGKENQRLKRGNPQGKGKTPSAGTKNVDNKKEPPGKGRNGYAIDIAILAKENEKLSEIIDHLHETPKNDPFNDFVDTFDKYVPKDEYIKLENEKLKLETALREKERMLKEQERLMEETKFDLEEEVEILKDSLRKAENKNKEKAKLVSQNDIKMIDIKAKFTEKVSKLESKLEIEISKKIKLESVIVNLKKCNGGFEKEIQDMNNRVQKLQNQEQQMEETNRREIAELQERLRKETEEKNKLGRNIEALLQDLMQLKSKMLEETDKHAREQEQQRASFETEKGRMMAAQQHDNRRLKSELDEEKKRNEQLIRRMAEIPGETIVSVMENTTESGMFESPISDIESGLLERTLQEEQYNEPEKDNIVMDLNDVGGRGENQLCNVPKPLEDNSDEMNKLQRKLLEVTKYNSIIQRRNKEIEEENINLRKK</sequence>
<feature type="compositionally biased region" description="Basic and acidic residues" evidence="2">
    <location>
        <begin position="7"/>
        <end position="17"/>
    </location>
</feature>
<feature type="region of interest" description="Disordered" evidence="2">
    <location>
        <begin position="670"/>
        <end position="709"/>
    </location>
</feature>
<feature type="region of interest" description="Disordered" evidence="2">
    <location>
        <begin position="372"/>
        <end position="445"/>
    </location>
</feature>
<feature type="compositionally biased region" description="Basic and acidic residues" evidence="2">
    <location>
        <begin position="670"/>
        <end position="690"/>
    </location>
</feature>
<feature type="compositionally biased region" description="Basic and acidic residues" evidence="2">
    <location>
        <begin position="697"/>
        <end position="709"/>
    </location>
</feature>
<feature type="coiled-coil region" evidence="1">
    <location>
        <begin position="493"/>
        <end position="555"/>
    </location>
</feature>
<feature type="compositionally biased region" description="Acidic residues" evidence="2">
    <location>
        <begin position="68"/>
        <end position="95"/>
    </location>
</feature>
<feature type="compositionally biased region" description="Basic and acidic residues" evidence="2">
    <location>
        <begin position="217"/>
        <end position="227"/>
    </location>
</feature>
<organism evidence="3 4">
    <name type="scientific">Desmophyllum pertusum</name>
    <dbReference type="NCBI Taxonomy" id="174260"/>
    <lineage>
        <taxon>Eukaryota</taxon>
        <taxon>Metazoa</taxon>
        <taxon>Cnidaria</taxon>
        <taxon>Anthozoa</taxon>
        <taxon>Hexacorallia</taxon>
        <taxon>Scleractinia</taxon>
        <taxon>Caryophylliina</taxon>
        <taxon>Caryophylliidae</taxon>
        <taxon>Desmophyllum</taxon>
    </lineage>
</organism>
<keyword evidence="1" id="KW-0175">Coiled coil</keyword>
<keyword evidence="4" id="KW-1185">Reference proteome</keyword>
<comment type="caution">
    <text evidence="3">The sequence shown here is derived from an EMBL/GenBank/DDBJ whole genome shotgun (WGS) entry which is preliminary data.</text>
</comment>
<feature type="compositionally biased region" description="Acidic residues" evidence="2">
    <location>
        <begin position="157"/>
        <end position="188"/>
    </location>
</feature>
<feature type="compositionally biased region" description="Acidic residues" evidence="2">
    <location>
        <begin position="196"/>
        <end position="208"/>
    </location>
</feature>
<feature type="region of interest" description="Disordered" evidence="2">
    <location>
        <begin position="1"/>
        <end position="273"/>
    </location>
</feature>
<evidence type="ECO:0000256" key="2">
    <source>
        <dbReference type="SAM" id="MobiDB-lite"/>
    </source>
</evidence>
<dbReference type="OrthoDB" id="5982707at2759"/>
<evidence type="ECO:0000313" key="3">
    <source>
        <dbReference type="EMBL" id="KAJ7388983.1"/>
    </source>
</evidence>